<feature type="domain" description="Helicase ATP-binding" evidence="6">
    <location>
        <begin position="246"/>
        <end position="446"/>
    </location>
</feature>
<dbReference type="GO" id="GO:1990904">
    <property type="term" value="C:ribonucleoprotein complex"/>
    <property type="evidence" value="ECO:0007669"/>
    <property type="project" value="UniProtKB-KW"/>
</dbReference>
<keyword evidence="8" id="KW-0687">Ribonucleoprotein</keyword>
<feature type="region of interest" description="Disordered" evidence="5">
    <location>
        <begin position="475"/>
        <end position="511"/>
    </location>
</feature>
<dbReference type="VEuPathDB" id="CryptoDB:cubi_00657"/>
<keyword evidence="3" id="KW-0347">Helicase</keyword>
<dbReference type="GO" id="GO:0016787">
    <property type="term" value="F:hydrolase activity"/>
    <property type="evidence" value="ECO:0007669"/>
    <property type="project" value="UniProtKB-KW"/>
</dbReference>
<comment type="caution">
    <text evidence="8">The sequence shown here is derived from an EMBL/GenBank/DDBJ whole genome shotgun (WGS) entry which is preliminary data.</text>
</comment>
<dbReference type="InterPro" id="IPR004179">
    <property type="entry name" value="Sec63-dom"/>
</dbReference>
<dbReference type="InterPro" id="IPR014001">
    <property type="entry name" value="Helicase_ATP-bd"/>
</dbReference>
<dbReference type="EMBL" id="LRBP01000027">
    <property type="protein sequence ID" value="OII71849.1"/>
    <property type="molecule type" value="Genomic_DNA"/>
</dbReference>
<keyword evidence="4" id="KW-0067">ATP-binding</keyword>
<evidence type="ECO:0000259" key="6">
    <source>
        <dbReference type="PROSITE" id="PS51192"/>
    </source>
</evidence>
<keyword evidence="2" id="KW-0378">Hydrolase</keyword>
<feature type="domain" description="Helicase C-terminal" evidence="7">
    <location>
        <begin position="588"/>
        <end position="759"/>
    </location>
</feature>
<protein>
    <submittedName>
        <fullName evidence="8">U5 small nuclear ribonucleoprotein</fullName>
    </submittedName>
</protein>
<dbReference type="Gene3D" id="2.60.40.150">
    <property type="entry name" value="C2 domain"/>
    <property type="match status" value="1"/>
</dbReference>
<dbReference type="InterPro" id="IPR027417">
    <property type="entry name" value="P-loop_NTPase"/>
</dbReference>
<dbReference type="OrthoDB" id="5575at2759"/>
<dbReference type="InterPro" id="IPR036390">
    <property type="entry name" value="WH_DNA-bd_sf"/>
</dbReference>
<dbReference type="FunFam" id="3.40.50.300:FF:003287">
    <property type="entry name" value="U5 small nuclear ribonucleoprotein 200 kDa helicase"/>
    <property type="match status" value="1"/>
</dbReference>
<dbReference type="SUPFAM" id="SSF81296">
    <property type="entry name" value="E set domains"/>
    <property type="match status" value="1"/>
</dbReference>
<accession>A0A1J4MC90</accession>
<sequence>MVVKNDEICFFYPHISVVWEELNRVSNQLSLESSTEETNGNYEEIKINIMADLLMILSGPQSTLEESINSFMIETMDLFGDHGIFLASTILENLENLRLEVSELLINNNNRIKFPKEEKISKEEYINLVDIMFRTETVSTPYSLTKGKVKLEYDETLNNGQNDTILFKSSNNNSENQARLSLESPKIISTRTEIFEKVFISPQSISESVLKEIEPQLILTERLNKKLRLAFRGIKRFNFVQSKVFSSIYLSNRNVLVAAPTGSGKTNIALLAILKSISDFVGINALDSGEISDNYQAPDPNKFKIVFIAPMKSLVSEITRKYSVALQELGIKVVEITSDVTVLKEAIDRNHIIVTVPEKFDIMTRNYTYDNQSEQGNLLNSLQCVILDEIHMLGDERGPSVEAIVSRILFNVEVTQRPIRLVGLSATLPNWEDFATFLNVNKNDAFFFSQALRPTPLEKTIIGVNEKRVEVEKKKAIQKKNYKPSDQDSSKVKEKKREERQENKVSKQNNTEEEISSISDLYNSIAFKIVLDCLEKNEQVLVFVHSRNETLSTALYFKRMLNLYSRKNCFIRGNFCSNNIGQNISNGPIKNLTIKKDQRNTSSINESKKIDNKEDLNKNYFLKTLRDCENPSIKDLFNYGLGIHHAGLISNQRKLSEALFSHGLIRVLITTATLAWGVNLPARHVIIKGTNVYDSKKGSFRDLGILDILQIFGRAGRPQFDSLGSAYMITSSEKLQSYVNKLTFQAPIESQLSNESNLCNLLNSEIARGSILSAKDASRWLKYTFLVTRAKKSPILYGLKTEELLEDPSLTQFCYNHISKCLDLLYQSKLIRYNVINDEVSSTHYGRLTSRYYIDFNTSNIFRKLILENEQNSDENTCLSDFDILEIVGEAKEFSSMNTREEEIEELESLVLDRQVAGIVKKSVDVTKVSSKVALLLIAYSLRTNITTPTLIMDSIYVSQNGTRILRFIFELIQLSTYGVSERAQRVLEWSKMLEMRIFYTQSILRHFVYFSSLYKTLNPNEVFVSENSNRNPKFKGPLKIGSVKKLEDYASWEMIKDLMISELKDIVYSDAEKVSEYIKYVPNIDFKEAFVSPVTQRIVKLGIKLNPNWKWNQRWHGIREKFHLWVTNPNDGAILHTLQVQVTQKNINNTLSISELIPIPDYDPPFFLNIKIISDKWVSLDFETEINLRPALESFNQYFHIQKEFSQTNSNRSNSISLYSISDITELLNVSPIPIYSLRCPEIINYYNNKNIFFLNPIQSQLFHILFHSDENVFLGAPTGSGKTMIAEIAIFRALIADLENQISISKLKTEPKKKSKVVYIAPLKSLANERFNDWKKLFSNVLGLKVVLITGSSRTSIIELERASIIISTPEKWESLTRRWWAKSRSFVLDVRLIIFDEIHLIGQDPRGSVVENLVCKTKFISKFILMCGINKKIRTISLSTSLSNAKELSSWLEVGALGYFNFPPAIRPVPCTVYISGFQEKNYCPRMATMNRPIYNKILAHSPKKPVIIFVASRRQTRITAMSLSHMCYCDGQPSRFINTDSKGILGLDLASSIFLVKDRSLKQTLESGIGIHHAGLSESDRNLVERLFLNGIIQIVVATSTLAWGVNFPAHFAIIKGTEYFDAKLGQYIDYPITDVLQMIGRAGRPQYDSHSVASIMTLESKKSFFKRFLYDSLPLESCFGVTSLIEIFNAEVSSLSIKSISDAICFLSNSFFLKRVIINPAYYDPNVFQIEIGQTEGQTSLLGIPRVRIIVYILEKLINDVLRALIEFECIQISFGKKDNSGVNLKFSQTLNSSFNNNLKDIREFDEPDPGIGKSKSGNSMYLENQNFTWSKLFPNINEVVEIFSSKGPPISLYPTLIGQISSFFYVKCATICKLNRFLHCKVLKNRSVSWVEILSLVSQAQEFEIHPVRHNEDKICTKMLKYLPFGKLPLEPMSSPHQKVFILLQANIFSIPVEVVDFINDINSILDQVPRILHAFIQLNKLGNYLLSSAFNSTLLLLECIRQKCHPFASPLYQIPLMRKSVKFDVLESKFKAKSLYDIAFRTLVSKEIDMKKELSEVNINAEQILNFLYEIPLFQLKSKIIDRQTHHSTLLVEICIRDYGKVFPPDWFNLSWVYIENKTKKLVFIERLARSRFKFMEDNKFTLHYNFNVLLNHKDSSVNRDYKVCIASEKYIGIQVSYLLE</sequence>
<dbReference type="InterPro" id="IPR003593">
    <property type="entry name" value="AAA+_ATPase"/>
</dbReference>
<reference evidence="8 9" key="1">
    <citation type="submission" date="2016-10" db="EMBL/GenBank/DDBJ databases">
        <title>Reductive evolution of mitochondrial metabolism and differential evolution of invasion-related proteins in Cryptosporidium.</title>
        <authorList>
            <person name="Liu S."/>
            <person name="Roellig D.M."/>
            <person name="Guo Y."/>
            <person name="Li N."/>
            <person name="Frace M.A."/>
            <person name="Tang K."/>
            <person name="Zhang L."/>
            <person name="Feng Y."/>
            <person name="Xiao L."/>
        </authorList>
    </citation>
    <scope>NUCLEOTIDE SEQUENCE [LARGE SCALE GENOMIC DNA]</scope>
    <source>
        <strain evidence="8">39726</strain>
    </source>
</reference>
<dbReference type="Pfam" id="PF23445">
    <property type="entry name" value="WHD_SNRNP200"/>
    <property type="match status" value="1"/>
</dbReference>
<dbReference type="PANTHER" id="PTHR47961">
    <property type="entry name" value="DNA POLYMERASE THETA, PUTATIVE (AFU_ORTHOLOGUE AFUA_1G05260)-RELATED"/>
    <property type="match status" value="1"/>
</dbReference>
<keyword evidence="1" id="KW-0547">Nucleotide-binding</keyword>
<dbReference type="SUPFAM" id="SSF46785">
    <property type="entry name" value="Winged helix' DNA-binding domain"/>
    <property type="match status" value="1"/>
</dbReference>
<dbReference type="Proteomes" id="UP000186176">
    <property type="component" value="Unassembled WGS sequence"/>
</dbReference>
<dbReference type="SMART" id="SM00487">
    <property type="entry name" value="DEXDc"/>
    <property type="match status" value="2"/>
</dbReference>
<dbReference type="SMART" id="SM00382">
    <property type="entry name" value="AAA"/>
    <property type="match status" value="2"/>
</dbReference>
<feature type="domain" description="Helicase ATP-binding" evidence="6">
    <location>
        <begin position="1265"/>
        <end position="1463"/>
    </location>
</feature>
<evidence type="ECO:0000313" key="8">
    <source>
        <dbReference type="EMBL" id="OII71849.1"/>
    </source>
</evidence>
<dbReference type="PROSITE" id="PS51192">
    <property type="entry name" value="HELICASE_ATP_BIND_1"/>
    <property type="match status" value="2"/>
</dbReference>
<dbReference type="CDD" id="cd18795">
    <property type="entry name" value="SF2_C_Ski2"/>
    <property type="match status" value="2"/>
</dbReference>
<organism evidence="8 9">
    <name type="scientific">Cryptosporidium ubiquitum</name>
    <dbReference type="NCBI Taxonomy" id="857276"/>
    <lineage>
        <taxon>Eukaryota</taxon>
        <taxon>Sar</taxon>
        <taxon>Alveolata</taxon>
        <taxon>Apicomplexa</taxon>
        <taxon>Conoidasida</taxon>
        <taxon>Coccidia</taxon>
        <taxon>Eucoccidiorida</taxon>
        <taxon>Eimeriorina</taxon>
        <taxon>Cryptosporidiidae</taxon>
        <taxon>Cryptosporidium</taxon>
    </lineage>
</organism>
<keyword evidence="9" id="KW-1185">Reference proteome</keyword>
<dbReference type="InterPro" id="IPR050474">
    <property type="entry name" value="Hel308_SKI2-like"/>
</dbReference>
<dbReference type="PIRSF" id="PIRSF039073">
    <property type="entry name" value="BRR2"/>
    <property type="match status" value="1"/>
</dbReference>
<dbReference type="GeneID" id="39977449"/>
<dbReference type="RefSeq" id="XP_028873468.1">
    <property type="nucleotide sequence ID" value="XM_029017670.1"/>
</dbReference>
<dbReference type="GO" id="GO:0004386">
    <property type="term" value="F:helicase activity"/>
    <property type="evidence" value="ECO:0007669"/>
    <property type="project" value="UniProtKB-KW"/>
</dbReference>
<dbReference type="InterPro" id="IPR014756">
    <property type="entry name" value="Ig_E-set"/>
</dbReference>
<dbReference type="SUPFAM" id="SSF158702">
    <property type="entry name" value="Sec63 N-terminal domain-like"/>
    <property type="match status" value="2"/>
</dbReference>
<dbReference type="SMART" id="SM00490">
    <property type="entry name" value="HELICc"/>
    <property type="match status" value="2"/>
</dbReference>
<dbReference type="SUPFAM" id="SSF52540">
    <property type="entry name" value="P-loop containing nucleoside triphosphate hydrolases"/>
    <property type="match status" value="3"/>
</dbReference>
<feature type="compositionally biased region" description="Basic and acidic residues" evidence="5">
    <location>
        <begin position="483"/>
        <end position="505"/>
    </location>
</feature>
<dbReference type="GO" id="GO:0005524">
    <property type="term" value="F:ATP binding"/>
    <property type="evidence" value="ECO:0007669"/>
    <property type="project" value="UniProtKB-KW"/>
</dbReference>
<proteinExistence type="predicted"/>
<dbReference type="Gene3D" id="3.40.50.300">
    <property type="entry name" value="P-loop containing nucleotide triphosphate hydrolases"/>
    <property type="match status" value="4"/>
</dbReference>
<evidence type="ECO:0000259" key="7">
    <source>
        <dbReference type="PROSITE" id="PS51194"/>
    </source>
</evidence>
<dbReference type="Pfam" id="PF02889">
    <property type="entry name" value="Sec63"/>
    <property type="match status" value="2"/>
</dbReference>
<gene>
    <name evidence="8" type="ORF">cubi_00657</name>
</gene>
<dbReference type="InterPro" id="IPR057842">
    <property type="entry name" value="WH_MER3"/>
</dbReference>
<dbReference type="InterPro" id="IPR001650">
    <property type="entry name" value="Helicase_C-like"/>
</dbReference>
<dbReference type="GO" id="GO:0003676">
    <property type="term" value="F:nucleic acid binding"/>
    <property type="evidence" value="ECO:0007669"/>
    <property type="project" value="InterPro"/>
</dbReference>
<dbReference type="SMART" id="SM00973">
    <property type="entry name" value="Sec63"/>
    <property type="match status" value="2"/>
</dbReference>
<dbReference type="InterPro" id="IPR011545">
    <property type="entry name" value="DEAD/DEAH_box_helicase_dom"/>
</dbReference>
<dbReference type="Gene3D" id="1.10.3380.10">
    <property type="entry name" value="Sec63 N-terminal domain-like domain"/>
    <property type="match status" value="2"/>
</dbReference>
<dbReference type="Pfam" id="PF00271">
    <property type="entry name" value="Helicase_C"/>
    <property type="match status" value="2"/>
</dbReference>
<evidence type="ECO:0000256" key="4">
    <source>
        <dbReference type="ARBA" id="ARBA00022840"/>
    </source>
</evidence>
<dbReference type="FunFam" id="1.10.10.10:FF:000024">
    <property type="entry name" value="U5 small nuclear ribonucleoprotein helicase"/>
    <property type="match status" value="1"/>
</dbReference>
<dbReference type="Pfam" id="PF00270">
    <property type="entry name" value="DEAD"/>
    <property type="match status" value="2"/>
</dbReference>
<evidence type="ECO:0000256" key="3">
    <source>
        <dbReference type="ARBA" id="ARBA00022806"/>
    </source>
</evidence>
<dbReference type="PROSITE" id="PS51194">
    <property type="entry name" value="HELICASE_CTER"/>
    <property type="match status" value="2"/>
</dbReference>
<evidence type="ECO:0000256" key="5">
    <source>
        <dbReference type="SAM" id="MobiDB-lite"/>
    </source>
</evidence>
<evidence type="ECO:0000256" key="1">
    <source>
        <dbReference type="ARBA" id="ARBA00022741"/>
    </source>
</evidence>
<dbReference type="InterPro" id="IPR036388">
    <property type="entry name" value="WH-like_DNA-bd_sf"/>
</dbReference>
<name>A0A1J4MC90_9CRYT</name>
<evidence type="ECO:0000313" key="9">
    <source>
        <dbReference type="Proteomes" id="UP000186176"/>
    </source>
</evidence>
<dbReference type="InterPro" id="IPR035892">
    <property type="entry name" value="C2_domain_sf"/>
</dbReference>
<dbReference type="Gene3D" id="1.10.10.10">
    <property type="entry name" value="Winged helix-like DNA-binding domain superfamily/Winged helix DNA-binding domain"/>
    <property type="match status" value="2"/>
</dbReference>
<evidence type="ECO:0000256" key="2">
    <source>
        <dbReference type="ARBA" id="ARBA00022801"/>
    </source>
</evidence>
<dbReference type="PANTHER" id="PTHR47961:SF13">
    <property type="entry name" value="ACTIVATING SIGNAL COINTEGRATOR 1 COMPLEX SUBUNIT 3"/>
    <property type="match status" value="1"/>
</dbReference>
<feature type="domain" description="Helicase C-terminal" evidence="7">
    <location>
        <begin position="1496"/>
        <end position="1701"/>
    </location>
</feature>